<dbReference type="Proteomes" id="UP000005408">
    <property type="component" value="Unassembled WGS sequence"/>
</dbReference>
<evidence type="ECO:0000256" key="1">
    <source>
        <dbReference type="SAM" id="Phobius"/>
    </source>
</evidence>
<reference evidence="3" key="1">
    <citation type="submission" date="2022-08" db="UniProtKB">
        <authorList>
            <consortium name="EnsemblMetazoa"/>
        </authorList>
    </citation>
    <scope>IDENTIFICATION</scope>
    <source>
        <strain evidence="3">05x7-T-G4-1.051#20</strain>
    </source>
</reference>
<dbReference type="InterPro" id="IPR025714">
    <property type="entry name" value="Methyltranfer_dom"/>
</dbReference>
<dbReference type="OMA" id="DVEYTEW"/>
<dbReference type="Pfam" id="PF13383">
    <property type="entry name" value="Methyltransf_22"/>
    <property type="match status" value="1"/>
</dbReference>
<name>A0A8W8I5E7_MAGGI</name>
<proteinExistence type="predicted"/>
<dbReference type="OrthoDB" id="10006218at2759"/>
<dbReference type="EnsemblMetazoa" id="G12451.2">
    <property type="protein sequence ID" value="G12451.2:cds"/>
    <property type="gene ID" value="G12451"/>
</dbReference>
<accession>A0A8W8I5E7</accession>
<evidence type="ECO:0000313" key="3">
    <source>
        <dbReference type="EnsemblMetazoa" id="G12451.2:cds"/>
    </source>
</evidence>
<keyword evidence="1" id="KW-1133">Transmembrane helix</keyword>
<dbReference type="PANTHER" id="PTHR32026:SF10">
    <property type="entry name" value="METHYLTRANSFERASE-LIKE PROTEIN 24-RELATED"/>
    <property type="match status" value="1"/>
</dbReference>
<evidence type="ECO:0000313" key="4">
    <source>
        <dbReference type="Proteomes" id="UP000005408"/>
    </source>
</evidence>
<feature type="transmembrane region" description="Helical" evidence="1">
    <location>
        <begin position="15"/>
        <end position="34"/>
    </location>
</feature>
<dbReference type="AlphaFoldDB" id="A0A8W8I5E7"/>
<feature type="domain" description="Methyltransferase" evidence="2">
    <location>
        <begin position="124"/>
        <end position="334"/>
    </location>
</feature>
<keyword evidence="4" id="KW-1185">Reference proteome</keyword>
<organism evidence="3 4">
    <name type="scientific">Magallana gigas</name>
    <name type="common">Pacific oyster</name>
    <name type="synonym">Crassostrea gigas</name>
    <dbReference type="NCBI Taxonomy" id="29159"/>
    <lineage>
        <taxon>Eukaryota</taxon>
        <taxon>Metazoa</taxon>
        <taxon>Spiralia</taxon>
        <taxon>Lophotrochozoa</taxon>
        <taxon>Mollusca</taxon>
        <taxon>Bivalvia</taxon>
        <taxon>Autobranchia</taxon>
        <taxon>Pteriomorphia</taxon>
        <taxon>Ostreida</taxon>
        <taxon>Ostreoidea</taxon>
        <taxon>Ostreidae</taxon>
        <taxon>Magallana</taxon>
    </lineage>
</organism>
<dbReference type="InterPro" id="IPR026913">
    <property type="entry name" value="METTL24"/>
</dbReference>
<evidence type="ECO:0000259" key="2">
    <source>
        <dbReference type="Pfam" id="PF13383"/>
    </source>
</evidence>
<protein>
    <recommendedName>
        <fullName evidence="2">Methyltransferase domain-containing protein</fullName>
    </recommendedName>
</protein>
<sequence length="362" mass="42633">MSGFWNVSMQSKKKIGLFSCVAFLIIVIYIFRLIPWRSYNHHGNVFEYDEYGDGDYDERARIDHARKHIPKWNYTKENIGIFIRPRHDWMPTPKPTKFVPQIVVKKNEELSFSPSLPLPKIEENFYKFLEQKDVICKQDKRLGFQHDGGYNVCFSPPFGLKKPCLVYSFGIGNDWNFDDAVSKIYGCRDLAFDPSLKDLKNHNRSNLITFQKIGLGGRHGINSKGWKMKTLSQHLKDEGHTKSIIDYLKFDVEYTEWKILANILSDNSLDNVKQIGFEMHTPEFLAKFKNKNNPKHATVDDYLKMVKLLKGLEKKNFRKFNHRRNPFCEYHVTYAVKTYFSCYELHYVNMNFVTSNYTIVEN</sequence>
<dbReference type="PANTHER" id="PTHR32026">
    <property type="entry name" value="METHYLTRANSFERASE-LIKE PROTEIN 24"/>
    <property type="match status" value="1"/>
</dbReference>
<dbReference type="EnsemblMetazoa" id="G12451.4">
    <property type="protein sequence ID" value="G12451.4:cds"/>
    <property type="gene ID" value="G12451"/>
</dbReference>
<keyword evidence="1" id="KW-0812">Transmembrane</keyword>
<keyword evidence="1" id="KW-0472">Membrane</keyword>